<evidence type="ECO:0000313" key="1">
    <source>
        <dbReference type="EMBL" id="RLN17474.1"/>
    </source>
</evidence>
<proteinExistence type="predicted"/>
<reference evidence="2" key="1">
    <citation type="journal article" date="2019" name="Nat. Commun.">
        <title>The genome of broomcorn millet.</title>
        <authorList>
            <person name="Zou C."/>
            <person name="Miki D."/>
            <person name="Li D."/>
            <person name="Tang Q."/>
            <person name="Xiao L."/>
            <person name="Rajput S."/>
            <person name="Deng P."/>
            <person name="Jia W."/>
            <person name="Huang R."/>
            <person name="Zhang M."/>
            <person name="Sun Y."/>
            <person name="Hu J."/>
            <person name="Fu X."/>
            <person name="Schnable P.S."/>
            <person name="Li F."/>
            <person name="Zhang H."/>
            <person name="Feng B."/>
            <person name="Zhu X."/>
            <person name="Liu R."/>
            <person name="Schnable J.C."/>
            <person name="Zhu J.-K."/>
            <person name="Zhang H."/>
        </authorList>
    </citation>
    <scope>NUCLEOTIDE SEQUENCE [LARGE SCALE GENOMIC DNA]</scope>
</reference>
<organism evidence="1 2">
    <name type="scientific">Panicum miliaceum</name>
    <name type="common">Proso millet</name>
    <name type="synonym">Broomcorn millet</name>
    <dbReference type="NCBI Taxonomy" id="4540"/>
    <lineage>
        <taxon>Eukaryota</taxon>
        <taxon>Viridiplantae</taxon>
        <taxon>Streptophyta</taxon>
        <taxon>Embryophyta</taxon>
        <taxon>Tracheophyta</taxon>
        <taxon>Spermatophyta</taxon>
        <taxon>Magnoliopsida</taxon>
        <taxon>Liliopsida</taxon>
        <taxon>Poales</taxon>
        <taxon>Poaceae</taxon>
        <taxon>PACMAD clade</taxon>
        <taxon>Panicoideae</taxon>
        <taxon>Panicodae</taxon>
        <taxon>Paniceae</taxon>
        <taxon>Panicinae</taxon>
        <taxon>Panicum</taxon>
        <taxon>Panicum sect. Panicum</taxon>
    </lineage>
</organism>
<gene>
    <name evidence="1" type="ORF">C2845_PM02G41440</name>
</gene>
<dbReference type="Proteomes" id="UP000275267">
    <property type="component" value="Unassembled WGS sequence"/>
</dbReference>
<dbReference type="OrthoDB" id="696829at2759"/>
<evidence type="ECO:0000313" key="2">
    <source>
        <dbReference type="Proteomes" id="UP000275267"/>
    </source>
</evidence>
<dbReference type="EMBL" id="PQIB02000005">
    <property type="protein sequence ID" value="RLN17474.1"/>
    <property type="molecule type" value="Genomic_DNA"/>
</dbReference>
<protein>
    <submittedName>
        <fullName evidence="1">Protein argonaute MEL1-like</fullName>
    </submittedName>
</protein>
<dbReference type="AlphaFoldDB" id="A0A3L6SAE0"/>
<name>A0A3L6SAE0_PANMI</name>
<comment type="caution">
    <text evidence="1">The sequence shown here is derived from an EMBL/GenBank/DDBJ whole genome shotgun (WGS) entry which is preliminary data.</text>
</comment>
<accession>A0A3L6SAE0</accession>
<sequence>MGYRTPMVPLPPQGASAALAKEAVDKKKKLLVVFGAEDASSDVDLSNSKKGLAHPARPGLGNNARQCFSLTLVLVFCTRRVASDLDISKKGLAHPAQPDLGTVGKKNHYLVAVADSNLFHCNVG</sequence>
<keyword evidence="2" id="KW-1185">Reference proteome</keyword>